<dbReference type="Gene3D" id="3.30.70.270">
    <property type="match status" value="1"/>
</dbReference>
<dbReference type="SMART" id="SM00267">
    <property type="entry name" value="GGDEF"/>
    <property type="match status" value="1"/>
</dbReference>
<dbReference type="PROSITE" id="PS50883">
    <property type="entry name" value="EAL"/>
    <property type="match status" value="1"/>
</dbReference>
<dbReference type="PANTHER" id="PTHR44757:SF2">
    <property type="entry name" value="BIOFILM ARCHITECTURE MAINTENANCE PROTEIN MBAA"/>
    <property type="match status" value="1"/>
</dbReference>
<dbReference type="InterPro" id="IPR003018">
    <property type="entry name" value="GAF"/>
</dbReference>
<dbReference type="RefSeq" id="WP_283757448.1">
    <property type="nucleotide sequence ID" value="NZ_JAQOSQ010000004.1"/>
</dbReference>
<evidence type="ECO:0000259" key="2">
    <source>
        <dbReference type="PROSITE" id="PS50883"/>
    </source>
</evidence>
<feature type="coiled-coil region" evidence="1">
    <location>
        <begin position="197"/>
        <end position="224"/>
    </location>
</feature>
<dbReference type="PROSITE" id="PS50887">
    <property type="entry name" value="GGDEF"/>
    <property type="match status" value="1"/>
</dbReference>
<dbReference type="InterPro" id="IPR035919">
    <property type="entry name" value="EAL_sf"/>
</dbReference>
<protein>
    <submittedName>
        <fullName evidence="4">EAL domain-containing protein</fullName>
    </submittedName>
</protein>
<sequence>MLDLEYHIRLLQGVAQATHSLLTVSNREEAIDLALASLGEALSVDRVYLFYNHIDPMAGQLLASQLREWIATTVTLPFNNLELKNLPYSTLLSQWYTPLSEGKIIRRSRKQFVDEEQQLLRDRHVHSVLVLPIFVRENFWGFIEFDDCRINRHWTTDEVGVISTIADGFGSAIAHHQGQTELNKIQTQLEAKIQERTLKLRAAVQQLKAEIQNKEEIANQLRYNAYHHPLTGLPNRILLIQRLQELMIKIQGNLECDRFAILFLDLDRFKLVNDSFGHSLGDMLLIQLAERLKTVTQQQVELAPEHVLIAHLGSDEFAILLSELKDFSQASRLAEAIHHSMLDSFNLEGHEILSTVSIGIAPSSTIYKQPEEILRDADLVMYEAKSKGRARYEIFNLETHQRVMGQLQLETDLRKAVQVLQNLPATSDCPFILYYQPIIDLRTGEIGGFEALIRWKHPDLGMVSPALFIPIAEETGLINPIGQWVLEEACHCLHFWEKHEHYPLTMSVNLSGSQLSRPNLLASIDRILDKAGVLPRHLKLEITESTIINHGELVTSTLQQLKERAIALCMDDFGTGYSSLSYLHRFPFDVLKVDKSFISNMGEEDKKLDIVRTIVNLAHHLKMEAVAEGVETAEQLQILSELGCEWGQGYYFSRPLDRDRASELLRQYPYPWMA</sequence>
<dbReference type="SMART" id="SM00052">
    <property type="entry name" value="EAL"/>
    <property type="match status" value="1"/>
</dbReference>
<dbReference type="InterPro" id="IPR029787">
    <property type="entry name" value="Nucleotide_cyclase"/>
</dbReference>
<dbReference type="Gene3D" id="3.20.20.450">
    <property type="entry name" value="EAL domain"/>
    <property type="match status" value="1"/>
</dbReference>
<evidence type="ECO:0000313" key="5">
    <source>
        <dbReference type="Proteomes" id="UP001232992"/>
    </source>
</evidence>
<dbReference type="CDD" id="cd01948">
    <property type="entry name" value="EAL"/>
    <property type="match status" value="1"/>
</dbReference>
<dbReference type="SUPFAM" id="SSF141868">
    <property type="entry name" value="EAL domain-like"/>
    <property type="match status" value="1"/>
</dbReference>
<keyword evidence="1" id="KW-0175">Coiled coil</keyword>
<feature type="domain" description="EAL" evidence="2">
    <location>
        <begin position="406"/>
        <end position="669"/>
    </location>
</feature>
<dbReference type="CDD" id="cd01949">
    <property type="entry name" value="GGDEF"/>
    <property type="match status" value="1"/>
</dbReference>
<dbReference type="InterPro" id="IPR001633">
    <property type="entry name" value="EAL_dom"/>
</dbReference>
<dbReference type="InterPro" id="IPR000160">
    <property type="entry name" value="GGDEF_dom"/>
</dbReference>
<keyword evidence="5" id="KW-1185">Reference proteome</keyword>
<dbReference type="InterPro" id="IPR029016">
    <property type="entry name" value="GAF-like_dom_sf"/>
</dbReference>
<evidence type="ECO:0000259" key="3">
    <source>
        <dbReference type="PROSITE" id="PS50887"/>
    </source>
</evidence>
<dbReference type="SMART" id="SM00065">
    <property type="entry name" value="GAF"/>
    <property type="match status" value="1"/>
</dbReference>
<dbReference type="EMBL" id="JAQOSQ010000004">
    <property type="protein sequence ID" value="MDJ1182795.1"/>
    <property type="molecule type" value="Genomic_DNA"/>
</dbReference>
<accession>A0ABT7BUM6</accession>
<dbReference type="SUPFAM" id="SSF55073">
    <property type="entry name" value="Nucleotide cyclase"/>
    <property type="match status" value="1"/>
</dbReference>
<gene>
    <name evidence="4" type="ORF">PMH09_06260</name>
</gene>
<organism evidence="4 5">
    <name type="scientific">Roseofilum casamattae BLCC-M143</name>
    <dbReference type="NCBI Taxonomy" id="3022442"/>
    <lineage>
        <taxon>Bacteria</taxon>
        <taxon>Bacillati</taxon>
        <taxon>Cyanobacteriota</taxon>
        <taxon>Cyanophyceae</taxon>
        <taxon>Desertifilales</taxon>
        <taxon>Desertifilaceae</taxon>
        <taxon>Roseofilum</taxon>
        <taxon>Roseofilum casamattae</taxon>
    </lineage>
</organism>
<dbReference type="Proteomes" id="UP001232992">
    <property type="component" value="Unassembled WGS sequence"/>
</dbReference>
<proteinExistence type="predicted"/>
<dbReference type="PANTHER" id="PTHR44757">
    <property type="entry name" value="DIGUANYLATE CYCLASE DGCP"/>
    <property type="match status" value="1"/>
</dbReference>
<dbReference type="Pfam" id="PF01590">
    <property type="entry name" value="GAF"/>
    <property type="match status" value="1"/>
</dbReference>
<dbReference type="SUPFAM" id="SSF55781">
    <property type="entry name" value="GAF domain-like"/>
    <property type="match status" value="1"/>
</dbReference>
<name>A0ABT7BUM6_9CYAN</name>
<dbReference type="Gene3D" id="3.30.450.40">
    <property type="match status" value="1"/>
</dbReference>
<evidence type="ECO:0000313" key="4">
    <source>
        <dbReference type="EMBL" id="MDJ1182795.1"/>
    </source>
</evidence>
<dbReference type="NCBIfam" id="TIGR00254">
    <property type="entry name" value="GGDEF"/>
    <property type="match status" value="1"/>
</dbReference>
<reference evidence="4 5" key="1">
    <citation type="submission" date="2023-01" db="EMBL/GenBank/DDBJ databases">
        <title>Novel diversity within Roseofilum (Cyanobacteria; Desertifilaceae) from marine benthic mats with descriptions of four novel species.</title>
        <authorList>
            <person name="Wang Y."/>
            <person name="Berthold D.E."/>
            <person name="Hu J."/>
            <person name="Lefler F.W."/>
            <person name="Laughinghouse H.D. IV."/>
        </authorList>
    </citation>
    <scope>NUCLEOTIDE SEQUENCE [LARGE SCALE GENOMIC DNA]</scope>
    <source>
        <strain evidence="4 5">BLCC-M143</strain>
    </source>
</reference>
<evidence type="ECO:0000256" key="1">
    <source>
        <dbReference type="SAM" id="Coils"/>
    </source>
</evidence>
<dbReference type="Pfam" id="PF00990">
    <property type="entry name" value="GGDEF"/>
    <property type="match status" value="1"/>
</dbReference>
<dbReference type="InterPro" id="IPR043128">
    <property type="entry name" value="Rev_trsase/Diguanyl_cyclase"/>
</dbReference>
<dbReference type="Pfam" id="PF00563">
    <property type="entry name" value="EAL"/>
    <property type="match status" value="1"/>
</dbReference>
<feature type="domain" description="GGDEF" evidence="3">
    <location>
        <begin position="257"/>
        <end position="397"/>
    </location>
</feature>
<dbReference type="InterPro" id="IPR052155">
    <property type="entry name" value="Biofilm_reg_signaling"/>
</dbReference>
<comment type="caution">
    <text evidence="4">The sequence shown here is derived from an EMBL/GenBank/DDBJ whole genome shotgun (WGS) entry which is preliminary data.</text>
</comment>